<feature type="compositionally biased region" description="Pro residues" evidence="1">
    <location>
        <begin position="125"/>
        <end position="137"/>
    </location>
</feature>
<evidence type="ECO:0000313" key="4">
    <source>
        <dbReference type="Proteomes" id="UP000708208"/>
    </source>
</evidence>
<keyword evidence="4" id="KW-1185">Reference proteome</keyword>
<dbReference type="AlphaFoldDB" id="A0A8J2K7P0"/>
<dbReference type="EMBL" id="CAJVCH010251058">
    <property type="protein sequence ID" value="CAG7733557.1"/>
    <property type="molecule type" value="Genomic_DNA"/>
</dbReference>
<evidence type="ECO:0000256" key="2">
    <source>
        <dbReference type="SAM" id="Phobius"/>
    </source>
</evidence>
<feature type="transmembrane region" description="Helical" evidence="2">
    <location>
        <begin position="6"/>
        <end position="27"/>
    </location>
</feature>
<gene>
    <name evidence="3" type="ORF">AFUS01_LOCUS21995</name>
</gene>
<keyword evidence="2" id="KW-1133">Transmembrane helix</keyword>
<sequence>MDIGNVIIIAAAVFVVLVLLSACCRGLKKAYSMQLTNNEMARRRQAYFMSQAGRAAAQGAGDGRVVRVATIATDGNHENVAYEIYEIQLPSRNPRLPHMHQQYHGRSGGNESRSHQHDRRSRRAPLPPEALTPPPPFRTALEESSPVVNSYSQPIDMEEPPPTYDDYLRLNSSGENLVKEPISTKGRY</sequence>
<proteinExistence type="predicted"/>
<organism evidence="3 4">
    <name type="scientific">Allacma fusca</name>
    <dbReference type="NCBI Taxonomy" id="39272"/>
    <lineage>
        <taxon>Eukaryota</taxon>
        <taxon>Metazoa</taxon>
        <taxon>Ecdysozoa</taxon>
        <taxon>Arthropoda</taxon>
        <taxon>Hexapoda</taxon>
        <taxon>Collembola</taxon>
        <taxon>Symphypleona</taxon>
        <taxon>Sminthuridae</taxon>
        <taxon>Allacma</taxon>
    </lineage>
</organism>
<protein>
    <submittedName>
        <fullName evidence="3">Uncharacterized protein</fullName>
    </submittedName>
</protein>
<accession>A0A8J2K7P0</accession>
<feature type="region of interest" description="Disordered" evidence="1">
    <location>
        <begin position="93"/>
        <end position="172"/>
    </location>
</feature>
<name>A0A8J2K7P0_9HEXA</name>
<reference evidence="3" key="1">
    <citation type="submission" date="2021-06" db="EMBL/GenBank/DDBJ databases">
        <authorList>
            <person name="Hodson N. C."/>
            <person name="Mongue J. A."/>
            <person name="Jaron S. K."/>
        </authorList>
    </citation>
    <scope>NUCLEOTIDE SEQUENCE</scope>
</reference>
<keyword evidence="2" id="KW-0812">Transmembrane</keyword>
<keyword evidence="2" id="KW-0472">Membrane</keyword>
<evidence type="ECO:0000313" key="3">
    <source>
        <dbReference type="EMBL" id="CAG7733557.1"/>
    </source>
</evidence>
<comment type="caution">
    <text evidence="3">The sequence shown here is derived from an EMBL/GenBank/DDBJ whole genome shotgun (WGS) entry which is preliminary data.</text>
</comment>
<dbReference type="Proteomes" id="UP000708208">
    <property type="component" value="Unassembled WGS sequence"/>
</dbReference>
<evidence type="ECO:0000256" key="1">
    <source>
        <dbReference type="SAM" id="MobiDB-lite"/>
    </source>
</evidence>